<dbReference type="Pfam" id="PF13439">
    <property type="entry name" value="Glyco_transf_4"/>
    <property type="match status" value="1"/>
</dbReference>
<accession>A0A519BKD1</accession>
<gene>
    <name evidence="3" type="ORF">EVG15_09620</name>
</gene>
<sequence>MNQKKQIKTINILHIDSYNQYGGAQKSTVNSLKAIGSSLKLSKLHLNSSDNNKYNDSEYNLNHSSNCNYNFNFYVIHNTNKVYEEELNNIGIPNFSIQMKNFGDIFAIIKIAKFLRKYKIDIIIFHSSKDQMLGGIACFLSGRRIVKILTRHVAYNISMLKGFLIYHLLTDHYIAISKYIKNILINNLRIKENKITVIYDIRFTGYGNNSDNSNKKNNQYYYNYNNDNREQINNLENKTEIEIKSGIETKTAEKTKPAMATETEIETNKTINNINDVKMEFDIRENEKIISIIGRLSNEKGHATFLNAAKQIIKKRKDIKFLIIGSGDLFDTVKEFIINNNLSNYIIMTGFKKEVEKYISASDLIVVPSGLEGLGGIIVESCMEKKAVIASNVGGIPEIINNNLTGILFEKDNFNELSDKILDIIDDKKMLNDLGTNCYKKITEEFNPYKLAEENIALYCKLVKKFHL</sequence>
<dbReference type="InterPro" id="IPR028098">
    <property type="entry name" value="Glyco_trans_4-like_N"/>
</dbReference>
<comment type="caution">
    <text evidence="3">The sequence shown here is derived from an EMBL/GenBank/DDBJ whole genome shotgun (WGS) entry which is preliminary data.</text>
</comment>
<dbReference type="SUPFAM" id="SSF53756">
    <property type="entry name" value="UDP-Glycosyltransferase/glycogen phosphorylase"/>
    <property type="match status" value="1"/>
</dbReference>
<dbReference type="Gene3D" id="3.40.50.2000">
    <property type="entry name" value="Glycogen Phosphorylase B"/>
    <property type="match status" value="2"/>
</dbReference>
<evidence type="ECO:0000259" key="2">
    <source>
        <dbReference type="Pfam" id="PF13439"/>
    </source>
</evidence>
<keyword evidence="3" id="KW-0808">Transferase</keyword>
<dbReference type="GO" id="GO:0016757">
    <property type="term" value="F:glycosyltransferase activity"/>
    <property type="evidence" value="ECO:0007669"/>
    <property type="project" value="InterPro"/>
</dbReference>
<name>A0A519BKD1_9DELT</name>
<feature type="domain" description="Glycosyltransferase subfamily 4-like N-terminal" evidence="2">
    <location>
        <begin position="84"/>
        <end position="199"/>
    </location>
</feature>
<evidence type="ECO:0000313" key="4">
    <source>
        <dbReference type="Proteomes" id="UP000319296"/>
    </source>
</evidence>
<dbReference type="AlphaFoldDB" id="A0A519BKD1"/>
<dbReference type="Pfam" id="PF00534">
    <property type="entry name" value="Glycos_transf_1"/>
    <property type="match status" value="1"/>
</dbReference>
<dbReference type="EMBL" id="SGBB01000024">
    <property type="protein sequence ID" value="RZD17724.1"/>
    <property type="molecule type" value="Genomic_DNA"/>
</dbReference>
<evidence type="ECO:0000259" key="1">
    <source>
        <dbReference type="Pfam" id="PF00534"/>
    </source>
</evidence>
<evidence type="ECO:0000313" key="3">
    <source>
        <dbReference type="EMBL" id="RZD17724.1"/>
    </source>
</evidence>
<dbReference type="PANTHER" id="PTHR12526">
    <property type="entry name" value="GLYCOSYLTRANSFERASE"/>
    <property type="match status" value="1"/>
</dbReference>
<dbReference type="InterPro" id="IPR001296">
    <property type="entry name" value="Glyco_trans_1"/>
</dbReference>
<protein>
    <submittedName>
        <fullName evidence="3">Glycosyltransferase family 1 protein</fullName>
    </submittedName>
</protein>
<dbReference type="Proteomes" id="UP000319296">
    <property type="component" value="Unassembled WGS sequence"/>
</dbReference>
<proteinExistence type="predicted"/>
<organism evidence="3 4">
    <name type="scientific">Candidatus Acididesulfobacter diazotrophicus</name>
    <dbReference type="NCBI Taxonomy" id="2597226"/>
    <lineage>
        <taxon>Bacteria</taxon>
        <taxon>Deltaproteobacteria</taxon>
        <taxon>Candidatus Acidulodesulfobacterales</taxon>
        <taxon>Candidatus Acididesulfobacter</taxon>
    </lineage>
</organism>
<reference evidence="3 4" key="1">
    <citation type="journal article" date="2019" name="ISME J.">
        <title>Insights into ecological role of a new deltaproteobacterial order Candidatus Acidulodesulfobacterales by metagenomics and metatranscriptomics.</title>
        <authorList>
            <person name="Tan S."/>
            <person name="Liu J."/>
            <person name="Fang Y."/>
            <person name="Hedlund B.P."/>
            <person name="Lian Z.H."/>
            <person name="Huang L.Y."/>
            <person name="Li J.T."/>
            <person name="Huang L.N."/>
            <person name="Li W.J."/>
            <person name="Jiang H.C."/>
            <person name="Dong H.L."/>
            <person name="Shu W.S."/>
        </authorList>
    </citation>
    <scope>NUCLEOTIDE SEQUENCE [LARGE SCALE GENOMIC DNA]</scope>
    <source>
        <strain evidence="3">AP1</strain>
    </source>
</reference>
<feature type="domain" description="Glycosyl transferase family 1" evidence="1">
    <location>
        <begin position="280"/>
        <end position="440"/>
    </location>
</feature>